<feature type="transmembrane region" description="Helical" evidence="6">
    <location>
        <begin position="405"/>
        <end position="428"/>
    </location>
</feature>
<sequence length="448" mass="46940">MPASISTDAPRFLRTGARPWLVLSMLSALYVFSLIDRQIFVLLIGPIKAQFQLSDVQIGLLIGTAFAAVYSFMGIPAGRIADRGNRKQLIVAGAIIWCLSTIASGFATSYAMLVMLRLGLAAGEAVLTPAAHSMIGDLFPREKRSLAASLYTSAGLIGAPLAFSGGALVISGIEGVKAGGVQIEMQVWQLVLFVVGLPSLALAILFWLVVREPQRTSETGQAQALAKGDIMRQIASRKKLYAGLFLSSVLAAGCSYALNYWTIESLKRDFGWSAVEAGSAFGPVIFLASVVGVMGAPWLTTRVKAGGRADAVILVSFAFVAMAFLSLAIGPILSDPVLRLALIGLGLVGTLGGSMNIVISMQEVAPARMRATFVALLYMGITLFGAGAVPVVVPVVGGMLSQSNGLSGGLAIVCTCLSGIGLLLLWWIRADFEREAIAGFPVFGAHDG</sequence>
<keyword evidence="3 6" id="KW-0812">Transmembrane</keyword>
<dbReference type="GO" id="GO:0016020">
    <property type="term" value="C:membrane"/>
    <property type="evidence" value="ECO:0007669"/>
    <property type="project" value="UniProtKB-SubCell"/>
</dbReference>
<dbReference type="EMBL" id="JACHOV010000009">
    <property type="protein sequence ID" value="MBB4642199.1"/>
    <property type="molecule type" value="Genomic_DNA"/>
</dbReference>
<name>A0A840HXA8_9SPHN</name>
<feature type="transmembrane region" description="Helical" evidence="6">
    <location>
        <begin position="56"/>
        <end position="77"/>
    </location>
</feature>
<feature type="transmembrane region" description="Helical" evidence="6">
    <location>
        <begin position="89"/>
        <end position="112"/>
    </location>
</feature>
<dbReference type="PANTHER" id="PTHR23505">
    <property type="entry name" value="SPINSTER"/>
    <property type="match status" value="1"/>
</dbReference>
<dbReference type="RefSeq" id="WP_184475978.1">
    <property type="nucleotide sequence ID" value="NZ_JACHOV010000009.1"/>
</dbReference>
<dbReference type="PROSITE" id="PS50850">
    <property type="entry name" value="MFS"/>
    <property type="match status" value="1"/>
</dbReference>
<feature type="transmembrane region" description="Helical" evidence="6">
    <location>
        <begin position="20"/>
        <end position="44"/>
    </location>
</feature>
<evidence type="ECO:0000256" key="1">
    <source>
        <dbReference type="ARBA" id="ARBA00004141"/>
    </source>
</evidence>
<feature type="transmembrane region" description="Helical" evidence="6">
    <location>
        <begin position="118"/>
        <end position="139"/>
    </location>
</feature>
<comment type="subcellular location">
    <subcellularLocation>
        <location evidence="1">Membrane</location>
        <topology evidence="1">Multi-pass membrane protein</topology>
    </subcellularLocation>
</comment>
<organism evidence="8 9">
    <name type="scientific">Rhizorhapis suberifaciens</name>
    <name type="common">corky root of lettuce</name>
    <dbReference type="NCBI Taxonomy" id="13656"/>
    <lineage>
        <taxon>Bacteria</taxon>
        <taxon>Pseudomonadati</taxon>
        <taxon>Pseudomonadota</taxon>
        <taxon>Alphaproteobacteria</taxon>
        <taxon>Sphingomonadales</taxon>
        <taxon>Sphingomonadaceae</taxon>
        <taxon>Rhizorhapis</taxon>
    </lineage>
</organism>
<gene>
    <name evidence="8" type="ORF">HNQ99_002521</name>
</gene>
<evidence type="ECO:0000256" key="4">
    <source>
        <dbReference type="ARBA" id="ARBA00022989"/>
    </source>
</evidence>
<dbReference type="InterPro" id="IPR011701">
    <property type="entry name" value="MFS"/>
</dbReference>
<feature type="transmembrane region" description="Helical" evidence="6">
    <location>
        <begin position="146"/>
        <end position="170"/>
    </location>
</feature>
<feature type="domain" description="Major facilitator superfamily (MFS) profile" evidence="7">
    <location>
        <begin position="22"/>
        <end position="433"/>
    </location>
</feature>
<feature type="transmembrane region" description="Helical" evidence="6">
    <location>
        <begin position="340"/>
        <end position="359"/>
    </location>
</feature>
<dbReference type="InterPro" id="IPR044770">
    <property type="entry name" value="MFS_spinster-like"/>
</dbReference>
<evidence type="ECO:0000256" key="6">
    <source>
        <dbReference type="SAM" id="Phobius"/>
    </source>
</evidence>
<dbReference type="Proteomes" id="UP000575068">
    <property type="component" value="Unassembled WGS sequence"/>
</dbReference>
<dbReference type="Pfam" id="PF07690">
    <property type="entry name" value="MFS_1"/>
    <property type="match status" value="1"/>
</dbReference>
<feature type="transmembrane region" description="Helical" evidence="6">
    <location>
        <begin position="311"/>
        <end position="334"/>
    </location>
</feature>
<evidence type="ECO:0000256" key="5">
    <source>
        <dbReference type="ARBA" id="ARBA00023136"/>
    </source>
</evidence>
<evidence type="ECO:0000313" key="8">
    <source>
        <dbReference type="EMBL" id="MBB4642199.1"/>
    </source>
</evidence>
<evidence type="ECO:0000313" key="9">
    <source>
        <dbReference type="Proteomes" id="UP000575068"/>
    </source>
</evidence>
<protein>
    <submittedName>
        <fullName evidence="8">MFS family permease</fullName>
    </submittedName>
</protein>
<dbReference type="InterPro" id="IPR020846">
    <property type="entry name" value="MFS_dom"/>
</dbReference>
<dbReference type="Gene3D" id="1.20.1250.20">
    <property type="entry name" value="MFS general substrate transporter like domains"/>
    <property type="match status" value="2"/>
</dbReference>
<keyword evidence="5 6" id="KW-0472">Membrane</keyword>
<dbReference type="AlphaFoldDB" id="A0A840HXA8"/>
<evidence type="ECO:0000259" key="7">
    <source>
        <dbReference type="PROSITE" id="PS50850"/>
    </source>
</evidence>
<evidence type="ECO:0000256" key="3">
    <source>
        <dbReference type="ARBA" id="ARBA00022692"/>
    </source>
</evidence>
<reference evidence="8 9" key="1">
    <citation type="submission" date="2020-08" db="EMBL/GenBank/DDBJ databases">
        <title>Genomic Encyclopedia of Type Strains, Phase IV (KMG-IV): sequencing the most valuable type-strain genomes for metagenomic binning, comparative biology and taxonomic classification.</title>
        <authorList>
            <person name="Goeker M."/>
        </authorList>
    </citation>
    <scope>NUCLEOTIDE SEQUENCE [LARGE SCALE GENOMIC DNA]</scope>
    <source>
        <strain evidence="8 9">DSM 7465</strain>
    </source>
</reference>
<accession>A0A840HXA8</accession>
<proteinExistence type="predicted"/>
<dbReference type="PANTHER" id="PTHR23505:SF79">
    <property type="entry name" value="PROTEIN SPINSTER"/>
    <property type="match status" value="1"/>
</dbReference>
<feature type="transmembrane region" description="Helical" evidence="6">
    <location>
        <begin position="371"/>
        <end position="393"/>
    </location>
</feature>
<feature type="transmembrane region" description="Helical" evidence="6">
    <location>
        <begin position="281"/>
        <end position="299"/>
    </location>
</feature>
<dbReference type="SUPFAM" id="SSF103473">
    <property type="entry name" value="MFS general substrate transporter"/>
    <property type="match status" value="1"/>
</dbReference>
<keyword evidence="9" id="KW-1185">Reference proteome</keyword>
<evidence type="ECO:0000256" key="2">
    <source>
        <dbReference type="ARBA" id="ARBA00022448"/>
    </source>
</evidence>
<dbReference type="GO" id="GO:0022857">
    <property type="term" value="F:transmembrane transporter activity"/>
    <property type="evidence" value="ECO:0007669"/>
    <property type="project" value="InterPro"/>
</dbReference>
<comment type="caution">
    <text evidence="8">The sequence shown here is derived from an EMBL/GenBank/DDBJ whole genome shotgun (WGS) entry which is preliminary data.</text>
</comment>
<feature type="transmembrane region" description="Helical" evidence="6">
    <location>
        <begin position="190"/>
        <end position="210"/>
    </location>
</feature>
<keyword evidence="2" id="KW-0813">Transport</keyword>
<feature type="transmembrane region" description="Helical" evidence="6">
    <location>
        <begin position="240"/>
        <end position="261"/>
    </location>
</feature>
<dbReference type="InterPro" id="IPR036259">
    <property type="entry name" value="MFS_trans_sf"/>
</dbReference>
<keyword evidence="4 6" id="KW-1133">Transmembrane helix</keyword>